<name>A0A2Z4IJ24_9BACT</name>
<evidence type="ECO:0000313" key="1">
    <source>
        <dbReference type="EMBL" id="AWW30528.1"/>
    </source>
</evidence>
<proteinExistence type="predicted"/>
<reference evidence="1 2" key="1">
    <citation type="submission" date="2018-06" db="EMBL/GenBank/DDBJ databases">
        <title>Echinicola strongylocentroti sp. nov., isolated from a sea urchin Strongylocentrotus intermedius.</title>
        <authorList>
            <person name="Bae S.S."/>
        </authorList>
    </citation>
    <scope>NUCLEOTIDE SEQUENCE [LARGE SCALE GENOMIC DNA]</scope>
    <source>
        <strain evidence="1 2">MEBiC08714</strain>
    </source>
</reference>
<dbReference type="RefSeq" id="WP_112783909.1">
    <property type="nucleotide sequence ID" value="NZ_CP030041.1"/>
</dbReference>
<dbReference type="AlphaFoldDB" id="A0A2Z4IJ24"/>
<gene>
    <name evidence="1" type="ORF">DN752_10540</name>
</gene>
<accession>A0A2Z4IJ24</accession>
<evidence type="ECO:0000313" key="2">
    <source>
        <dbReference type="Proteomes" id="UP000248688"/>
    </source>
</evidence>
<dbReference type="PROSITE" id="PS51257">
    <property type="entry name" value="PROKAR_LIPOPROTEIN"/>
    <property type="match status" value="1"/>
</dbReference>
<dbReference type="OrthoDB" id="670226at2"/>
<dbReference type="Proteomes" id="UP000248688">
    <property type="component" value="Chromosome"/>
</dbReference>
<dbReference type="KEGG" id="est:DN752_10540"/>
<organism evidence="1 2">
    <name type="scientific">Echinicola strongylocentroti</name>
    <dbReference type="NCBI Taxonomy" id="1795355"/>
    <lineage>
        <taxon>Bacteria</taxon>
        <taxon>Pseudomonadati</taxon>
        <taxon>Bacteroidota</taxon>
        <taxon>Cytophagia</taxon>
        <taxon>Cytophagales</taxon>
        <taxon>Cyclobacteriaceae</taxon>
        <taxon>Echinicola</taxon>
    </lineage>
</organism>
<sequence length="222" mass="24294">MQFITPKFALLFFLLISLTVLLSSCQEDELMGEVLVYENDFSAPANLSGIENGKLMVFQEDTVLGNYNNEEVTIAVTGMPSHNTVRVVIELLVHDSWDGNNTGASGPDYWFLNVDGAQLLNTTFSNSPCTPSYCIYQSYPNQYGRLNDPKTGADETDLPGLCQYADTPGWTTKYTISKLIAHTGPAISITCGDQLLQENAPSAICDESWSLSKIEVSALSVK</sequence>
<keyword evidence="2" id="KW-1185">Reference proteome</keyword>
<dbReference type="EMBL" id="CP030041">
    <property type="protein sequence ID" value="AWW30528.1"/>
    <property type="molecule type" value="Genomic_DNA"/>
</dbReference>
<protein>
    <submittedName>
        <fullName evidence="1">Uncharacterized protein</fullName>
    </submittedName>
</protein>